<dbReference type="Pfam" id="PF25310">
    <property type="entry name" value="VG15"/>
    <property type="match status" value="1"/>
</dbReference>
<feature type="compositionally biased region" description="Pro residues" evidence="1">
    <location>
        <begin position="376"/>
        <end position="392"/>
    </location>
</feature>
<evidence type="ECO:0000313" key="2">
    <source>
        <dbReference type="EMBL" id="MDV7294286.1"/>
    </source>
</evidence>
<protein>
    <recommendedName>
        <fullName evidence="4">Capsid maturation protease</fullName>
    </recommendedName>
</protein>
<accession>A0AAE4VH45</accession>
<comment type="caution">
    <text evidence="2">The sequence shown here is derived from an EMBL/GenBank/DDBJ whole genome shotgun (WGS) entry which is preliminary data.</text>
</comment>
<feature type="compositionally biased region" description="Basic and acidic residues" evidence="1">
    <location>
        <begin position="292"/>
        <end position="306"/>
    </location>
</feature>
<dbReference type="Proteomes" id="UP001186041">
    <property type="component" value="Unassembled WGS sequence"/>
</dbReference>
<dbReference type="InterPro" id="IPR057369">
    <property type="entry name" value="VG15"/>
</dbReference>
<dbReference type="RefSeq" id="WP_048896112.1">
    <property type="nucleotide sequence ID" value="NZ_JAWLVK010000037.1"/>
</dbReference>
<reference evidence="2" key="1">
    <citation type="submission" date="2023-10" db="EMBL/GenBank/DDBJ databases">
        <title>Mycolicibacterium fortuitum clinical isolates causing pulmonary infections in humans.</title>
        <authorList>
            <person name="Mejia-Ponce P.M."/>
            <person name="Zenteno-Cuevas R."/>
            <person name="Licona-Cassani C."/>
        </authorList>
    </citation>
    <scope>NUCLEOTIDE SEQUENCE</scope>
    <source>
        <strain evidence="2">M8</strain>
    </source>
</reference>
<gene>
    <name evidence="2" type="ORF">R4485_29435</name>
</gene>
<evidence type="ECO:0000313" key="3">
    <source>
        <dbReference type="Proteomes" id="UP001186041"/>
    </source>
</evidence>
<evidence type="ECO:0008006" key="4">
    <source>
        <dbReference type="Google" id="ProtNLM"/>
    </source>
</evidence>
<evidence type="ECO:0000256" key="1">
    <source>
        <dbReference type="SAM" id="MobiDB-lite"/>
    </source>
</evidence>
<feature type="region of interest" description="Disordered" evidence="1">
    <location>
        <begin position="292"/>
        <end position="416"/>
    </location>
</feature>
<name>A0AAE4VH45_MYCFO</name>
<feature type="compositionally biased region" description="Low complexity" evidence="1">
    <location>
        <begin position="334"/>
        <end position="345"/>
    </location>
</feature>
<feature type="compositionally biased region" description="Polar residues" evidence="1">
    <location>
        <begin position="351"/>
        <end position="360"/>
    </location>
</feature>
<proteinExistence type="predicted"/>
<organism evidence="2 3">
    <name type="scientific">Mycolicibacterium fortuitum</name>
    <name type="common">Mycobacterium fortuitum</name>
    <dbReference type="NCBI Taxonomy" id="1766"/>
    <lineage>
        <taxon>Bacteria</taxon>
        <taxon>Bacillati</taxon>
        <taxon>Actinomycetota</taxon>
        <taxon>Actinomycetes</taxon>
        <taxon>Mycobacteriales</taxon>
        <taxon>Mycobacteriaceae</taxon>
        <taxon>Mycolicibacterium</taxon>
    </lineage>
</organism>
<sequence length="641" mass="69131">MTVLVEHADALREIVSDLSTLSTQQVVAMFRQYGDDRTQDEMATLTRAALPELITPHVEASGLVTAQWYDELNPASDYKATPVPSVDLLDPGRIERTTGWAFYAPGDGDPVTRLSGAVQRMVFEASRDTVTTNVEEEGVVGWARHAQPDACSFCRMLATRTSEDAGLYRSAESATRVVGRSIDLTAADRRMRAAGLAGTAELLDRRATYSRGARAGQTKVRAQRGSRPLGEKYHDFCRCVAVPVRAGGYEPPEYVQAWEQQYVEAVKAAQADGKTRGEYGAIDPKAVLSKMRKADGGDAKGRHDADESSQVTGGVPRSIMSSGRGEAQKDMATKSDSASTSSTNAPGNAGRSETITTITAEQPEPARGGGRGSEPPGRPPVPPQPPQPPSEPGPDDDRERYRSTPPAERVADTRYADPVGDVVDAIAANPADRSAEVQLAADLSGRYGPHTVVWSSAGDSRDREVVLDGTITTASGKFAGQTVRSFKREDGYLIVDNDLLDLEPSAQRQGFSAAFYDALDAYYERSGVDLTRVHASLGVGGYAWARRGFDWNPKRLGESFSNIRTRIRMMLGNPTVSAGDKRILQDIADLFDENDPGGGWPIPSDLARLSGDDAQLGRTLMLGSSWYGIFVLSEKGEDYGT</sequence>
<dbReference type="AlphaFoldDB" id="A0AAE4VH45"/>
<dbReference type="EMBL" id="JAWLVV010000038">
    <property type="protein sequence ID" value="MDV7294286.1"/>
    <property type="molecule type" value="Genomic_DNA"/>
</dbReference>